<feature type="region of interest" description="Disordered" evidence="1">
    <location>
        <begin position="1"/>
        <end position="38"/>
    </location>
</feature>
<accession>A0AAP0LUE2</accession>
<evidence type="ECO:0000313" key="2">
    <source>
        <dbReference type="EMBL" id="KAK9183283.1"/>
    </source>
</evidence>
<dbReference type="EMBL" id="JBCGBO010000024">
    <property type="protein sequence ID" value="KAK9183283.1"/>
    <property type="molecule type" value="Genomic_DNA"/>
</dbReference>
<dbReference type="Proteomes" id="UP001428341">
    <property type="component" value="Unassembled WGS sequence"/>
</dbReference>
<reference evidence="2 3" key="1">
    <citation type="submission" date="2024-05" db="EMBL/GenBank/DDBJ databases">
        <title>Haplotype-resolved chromosome-level genome assembly of Huyou (Citrus changshanensis).</title>
        <authorList>
            <person name="Miao C."/>
            <person name="Chen W."/>
            <person name="Wu Y."/>
            <person name="Wang L."/>
            <person name="Zhao S."/>
            <person name="Grierson D."/>
            <person name="Xu C."/>
            <person name="Chen K."/>
        </authorList>
    </citation>
    <scope>NUCLEOTIDE SEQUENCE [LARGE SCALE GENOMIC DNA]</scope>
    <source>
        <strain evidence="2">01-14</strain>
        <tissue evidence="2">Leaf</tissue>
    </source>
</reference>
<proteinExistence type="predicted"/>
<sequence>MRDDVDDSVSFSLASRKHPKTSNSSSRRRRRNEDSKELGELKELTTLIVAQMKDSSNVMSRAMGQEINDKQVGLSEELKKISGLTTVERLKATTQIACDSAALNVFYSLCDEDRETWVKIFLNREI</sequence>
<dbReference type="AlphaFoldDB" id="A0AAP0LUE2"/>
<organism evidence="2 3">
    <name type="scientific">Citrus x changshan-huyou</name>
    <dbReference type="NCBI Taxonomy" id="2935761"/>
    <lineage>
        <taxon>Eukaryota</taxon>
        <taxon>Viridiplantae</taxon>
        <taxon>Streptophyta</taxon>
        <taxon>Embryophyta</taxon>
        <taxon>Tracheophyta</taxon>
        <taxon>Spermatophyta</taxon>
        <taxon>Magnoliopsida</taxon>
        <taxon>eudicotyledons</taxon>
        <taxon>Gunneridae</taxon>
        <taxon>Pentapetalae</taxon>
        <taxon>rosids</taxon>
        <taxon>malvids</taxon>
        <taxon>Sapindales</taxon>
        <taxon>Rutaceae</taxon>
        <taxon>Aurantioideae</taxon>
        <taxon>Citrus</taxon>
    </lineage>
</organism>
<gene>
    <name evidence="2" type="ORF">WN944_026434</name>
</gene>
<keyword evidence="3" id="KW-1185">Reference proteome</keyword>
<feature type="compositionally biased region" description="Basic residues" evidence="1">
    <location>
        <begin position="15"/>
        <end position="30"/>
    </location>
</feature>
<evidence type="ECO:0000313" key="3">
    <source>
        <dbReference type="Proteomes" id="UP001428341"/>
    </source>
</evidence>
<comment type="caution">
    <text evidence="2">The sequence shown here is derived from an EMBL/GenBank/DDBJ whole genome shotgun (WGS) entry which is preliminary data.</text>
</comment>
<protein>
    <submittedName>
        <fullName evidence="2">Uncharacterized protein</fullName>
    </submittedName>
</protein>
<evidence type="ECO:0000256" key="1">
    <source>
        <dbReference type="SAM" id="MobiDB-lite"/>
    </source>
</evidence>
<name>A0AAP0LUE2_9ROSI</name>